<dbReference type="AlphaFoldDB" id="A0AAW0BC66"/>
<dbReference type="EMBL" id="JAWWNJ010000035">
    <property type="protein sequence ID" value="KAK7023738.1"/>
    <property type="molecule type" value="Genomic_DNA"/>
</dbReference>
<feature type="compositionally biased region" description="Acidic residues" evidence="1">
    <location>
        <begin position="363"/>
        <end position="373"/>
    </location>
</feature>
<feature type="compositionally biased region" description="Basic and acidic residues" evidence="1">
    <location>
        <begin position="394"/>
        <end position="411"/>
    </location>
</feature>
<keyword evidence="3" id="KW-1185">Reference proteome</keyword>
<dbReference type="Proteomes" id="UP001362999">
    <property type="component" value="Unassembled WGS sequence"/>
</dbReference>
<feature type="non-terminal residue" evidence="2">
    <location>
        <position position="429"/>
    </location>
</feature>
<evidence type="ECO:0000256" key="1">
    <source>
        <dbReference type="SAM" id="MobiDB-lite"/>
    </source>
</evidence>
<evidence type="ECO:0000313" key="2">
    <source>
        <dbReference type="EMBL" id="KAK7023738.1"/>
    </source>
</evidence>
<name>A0AAW0BC66_9AGAR</name>
<reference evidence="2 3" key="1">
    <citation type="journal article" date="2024" name="J Genomics">
        <title>Draft genome sequencing and assembly of Favolaschia claudopus CIRM-BRFM 2984 isolated from oak limbs.</title>
        <authorList>
            <person name="Navarro D."/>
            <person name="Drula E."/>
            <person name="Chaduli D."/>
            <person name="Cazenave R."/>
            <person name="Ahrendt S."/>
            <person name="Wang J."/>
            <person name="Lipzen A."/>
            <person name="Daum C."/>
            <person name="Barry K."/>
            <person name="Grigoriev I.V."/>
            <person name="Favel A."/>
            <person name="Rosso M.N."/>
            <person name="Martin F."/>
        </authorList>
    </citation>
    <scope>NUCLEOTIDE SEQUENCE [LARGE SCALE GENOMIC DNA]</scope>
    <source>
        <strain evidence="2 3">CIRM-BRFM 2984</strain>
    </source>
</reference>
<gene>
    <name evidence="2" type="ORF">R3P38DRAFT_2531182</name>
</gene>
<sequence>MGKTRKTARKRTWTRKEKKDRRNLKLWAEGARESILRPHLAAYTDALERGWRAERDYVREVCNEFHARISWRLTDDEEPELPLPEYDPLATVEAEELNDEETVAKRERVETMNARINRWLKYRATKMRRSKAVDRSDDPWALLLSKLAGVTVPPKARQGYQQYMHEAYESEIKPVVEARWKASNVEEDGVTLKTAKGPRAPFRAEVARELFKELSEDQQDDIRARAKAEALAERTEYLKRMKSMPSKSPEDRQRCIDNLGAFMTEVLKGVFEYTGLASFAVFGGPMPAFEGELRTLTVAYGRNLGPNACHFPQWAKPRFGKEVLGFMREWLPTAYTPADCKEAALPKPSDDEDPLARAKYTIDDVDDSSDGDNDTSSSDSDSDTDSDSESADSDLERDFPSRRKKSQDAIGKKKARAKANDNAKKAKSS</sequence>
<feature type="compositionally biased region" description="Acidic residues" evidence="1">
    <location>
        <begin position="380"/>
        <end position="393"/>
    </location>
</feature>
<proteinExistence type="predicted"/>
<protein>
    <submittedName>
        <fullName evidence="2">Uncharacterized protein</fullName>
    </submittedName>
</protein>
<accession>A0AAW0BC66</accession>
<feature type="compositionally biased region" description="Basic and acidic residues" evidence="1">
    <location>
        <begin position="418"/>
        <end position="429"/>
    </location>
</feature>
<organism evidence="2 3">
    <name type="scientific">Favolaschia claudopus</name>
    <dbReference type="NCBI Taxonomy" id="2862362"/>
    <lineage>
        <taxon>Eukaryota</taxon>
        <taxon>Fungi</taxon>
        <taxon>Dikarya</taxon>
        <taxon>Basidiomycota</taxon>
        <taxon>Agaricomycotina</taxon>
        <taxon>Agaricomycetes</taxon>
        <taxon>Agaricomycetidae</taxon>
        <taxon>Agaricales</taxon>
        <taxon>Marasmiineae</taxon>
        <taxon>Mycenaceae</taxon>
        <taxon>Favolaschia</taxon>
    </lineage>
</organism>
<evidence type="ECO:0000313" key="3">
    <source>
        <dbReference type="Proteomes" id="UP001362999"/>
    </source>
</evidence>
<feature type="region of interest" description="Disordered" evidence="1">
    <location>
        <begin position="361"/>
        <end position="429"/>
    </location>
</feature>
<comment type="caution">
    <text evidence="2">The sequence shown here is derived from an EMBL/GenBank/DDBJ whole genome shotgun (WGS) entry which is preliminary data.</text>
</comment>